<organism evidence="2 3">
    <name type="scientific">Henriciella barbarensis</name>
    <dbReference type="NCBI Taxonomy" id="86342"/>
    <lineage>
        <taxon>Bacteria</taxon>
        <taxon>Pseudomonadati</taxon>
        <taxon>Pseudomonadota</taxon>
        <taxon>Alphaproteobacteria</taxon>
        <taxon>Hyphomonadales</taxon>
        <taxon>Hyphomonadaceae</taxon>
        <taxon>Henriciella</taxon>
    </lineage>
</organism>
<dbReference type="SUPFAM" id="SSF50156">
    <property type="entry name" value="PDZ domain-like"/>
    <property type="match status" value="1"/>
</dbReference>
<feature type="domain" description="PDZ" evidence="1">
    <location>
        <begin position="97"/>
        <end position="161"/>
    </location>
</feature>
<dbReference type="Gene3D" id="2.30.42.10">
    <property type="match status" value="1"/>
</dbReference>
<dbReference type="SMART" id="SM00228">
    <property type="entry name" value="PDZ"/>
    <property type="match status" value="1"/>
</dbReference>
<dbReference type="PROSITE" id="PS50106">
    <property type="entry name" value="PDZ"/>
    <property type="match status" value="1"/>
</dbReference>
<dbReference type="InterPro" id="IPR036034">
    <property type="entry name" value="PDZ_sf"/>
</dbReference>
<dbReference type="AlphaFoldDB" id="A0A399QN56"/>
<accession>A0A399QN56</accession>
<dbReference type="PANTHER" id="PTHR32060">
    <property type="entry name" value="TAIL-SPECIFIC PROTEASE"/>
    <property type="match status" value="1"/>
</dbReference>
<dbReference type="OrthoDB" id="9812068at2"/>
<reference evidence="2 3" key="1">
    <citation type="submission" date="2018-08" db="EMBL/GenBank/DDBJ databases">
        <title>Henriciella mobilis sp. nov., isolated from seawater.</title>
        <authorList>
            <person name="Cheng H."/>
            <person name="Wu Y.-H."/>
            <person name="Xu X.-W."/>
            <person name="Guo L.-L."/>
        </authorList>
    </citation>
    <scope>NUCLEOTIDE SEQUENCE [LARGE SCALE GENOMIC DNA]</scope>
    <source>
        <strain evidence="2 3">CCUG66934</strain>
    </source>
</reference>
<dbReference type="InterPro" id="IPR005151">
    <property type="entry name" value="Tail-specific_protease"/>
</dbReference>
<evidence type="ECO:0000313" key="3">
    <source>
        <dbReference type="Proteomes" id="UP000265431"/>
    </source>
</evidence>
<name>A0A399QN56_9PROT</name>
<dbReference type="InterPro" id="IPR029045">
    <property type="entry name" value="ClpP/crotonase-like_dom_sf"/>
</dbReference>
<comment type="caution">
    <text evidence="2">The sequence shown here is derived from an EMBL/GenBank/DDBJ whole genome shotgun (WGS) entry which is preliminary data.</text>
</comment>
<evidence type="ECO:0000259" key="1">
    <source>
        <dbReference type="PROSITE" id="PS50106"/>
    </source>
</evidence>
<dbReference type="Gene3D" id="3.30.750.44">
    <property type="match status" value="1"/>
</dbReference>
<dbReference type="GO" id="GO:0004175">
    <property type="term" value="F:endopeptidase activity"/>
    <property type="evidence" value="ECO:0007669"/>
    <property type="project" value="TreeGrafter"/>
</dbReference>
<dbReference type="PANTHER" id="PTHR32060:SF22">
    <property type="entry name" value="CARBOXYL-TERMINAL-PROCESSING PEPTIDASE 3, CHLOROPLASTIC"/>
    <property type="match status" value="1"/>
</dbReference>
<dbReference type="SUPFAM" id="SSF52096">
    <property type="entry name" value="ClpP/crotonase"/>
    <property type="match status" value="1"/>
</dbReference>
<dbReference type="Gene3D" id="3.90.226.10">
    <property type="entry name" value="2-enoyl-CoA Hydratase, Chain A, domain 1"/>
    <property type="match status" value="1"/>
</dbReference>
<dbReference type="Pfam" id="PF17820">
    <property type="entry name" value="PDZ_6"/>
    <property type="match status" value="1"/>
</dbReference>
<sequence length="412" mass="44277">MACLCTVAAPSVHHGYAQSSAGQVQDFPTVERSDAERDVDALCALVREHYVYFAPREDVWDATCESAKQEARTEAAATPAGHLKLLEHMLDQLWDNHVSLNVNSPTSPRLVPSGSDYWIDFTGGNAVVTAVRPSSGAAKAGLKVGDRVVAMNGMPVLSAASDRIRHGRNAVSEARLVWALNAQAAGYRGQMRGVTVERGGTELDLFLDEPMPEPSGELVTYQRLKGNIGYIRIDDSLGDDAAVAAFDAALEKLEGASGWVIDLRNTPGGGNTSVAEPMLGRFIRGVKPYQKAGPRWEGEAVRHVASRGPWRVKGRVAVLAGRWTGSMGEGLAIGFDGLRRARVFGSPMAALAGGVEGFELPASGWSVRLPSYNLYHMKGMERHVWHPPYAVIADNGAGPDVALQAAKDWLNR</sequence>
<proteinExistence type="predicted"/>
<evidence type="ECO:0000313" key="2">
    <source>
        <dbReference type="EMBL" id="RIJ20363.1"/>
    </source>
</evidence>
<protein>
    <recommendedName>
        <fullName evidence="1">PDZ domain-containing protein</fullName>
    </recommendedName>
</protein>
<dbReference type="EMBL" id="QWGB01000014">
    <property type="protein sequence ID" value="RIJ20363.1"/>
    <property type="molecule type" value="Genomic_DNA"/>
</dbReference>
<dbReference type="Pfam" id="PF03572">
    <property type="entry name" value="Peptidase_S41"/>
    <property type="match status" value="1"/>
</dbReference>
<dbReference type="InterPro" id="IPR001478">
    <property type="entry name" value="PDZ"/>
</dbReference>
<gene>
    <name evidence="2" type="ORF">D1224_14640</name>
</gene>
<dbReference type="GO" id="GO:0006508">
    <property type="term" value="P:proteolysis"/>
    <property type="evidence" value="ECO:0007669"/>
    <property type="project" value="InterPro"/>
</dbReference>
<dbReference type="Proteomes" id="UP000265431">
    <property type="component" value="Unassembled WGS sequence"/>
</dbReference>
<dbReference type="GO" id="GO:0008236">
    <property type="term" value="F:serine-type peptidase activity"/>
    <property type="evidence" value="ECO:0007669"/>
    <property type="project" value="InterPro"/>
</dbReference>
<dbReference type="InterPro" id="IPR041489">
    <property type="entry name" value="PDZ_6"/>
</dbReference>
<keyword evidence="3" id="KW-1185">Reference proteome</keyword>